<gene>
    <name evidence="1" type="ORF">scyTo_0005412</name>
</gene>
<dbReference type="EMBL" id="BFAA01001677">
    <property type="protein sequence ID" value="GCB69045.1"/>
    <property type="molecule type" value="Genomic_DNA"/>
</dbReference>
<organism evidence="1 2">
    <name type="scientific">Scyliorhinus torazame</name>
    <name type="common">Cloudy catshark</name>
    <name type="synonym">Catulus torazame</name>
    <dbReference type="NCBI Taxonomy" id="75743"/>
    <lineage>
        <taxon>Eukaryota</taxon>
        <taxon>Metazoa</taxon>
        <taxon>Chordata</taxon>
        <taxon>Craniata</taxon>
        <taxon>Vertebrata</taxon>
        <taxon>Chondrichthyes</taxon>
        <taxon>Elasmobranchii</taxon>
        <taxon>Galeomorphii</taxon>
        <taxon>Galeoidea</taxon>
        <taxon>Carcharhiniformes</taxon>
        <taxon>Scyliorhinidae</taxon>
        <taxon>Scyliorhinus</taxon>
    </lineage>
</organism>
<dbReference type="STRING" id="75743.A0A401P7E5"/>
<sequence length="107" mass="11912">MISGSPAYSSVDFGYSTQCVPSTPEDISPSSHLDPKSFYSAPEEYFSHQHYSCTSAICSIFSYTPENIEMGPVSENGSFTMPEYNDYSAGMLTEDIWRGNLNECLDY</sequence>
<dbReference type="AlphaFoldDB" id="A0A401P7E5"/>
<keyword evidence="2" id="KW-1185">Reference proteome</keyword>
<comment type="caution">
    <text evidence="1">The sequence shown here is derived from an EMBL/GenBank/DDBJ whole genome shotgun (WGS) entry which is preliminary data.</text>
</comment>
<name>A0A401P7E5_SCYTO</name>
<reference evidence="1 2" key="1">
    <citation type="journal article" date="2018" name="Nat. Ecol. Evol.">
        <title>Shark genomes provide insights into elasmobranch evolution and the origin of vertebrates.</title>
        <authorList>
            <person name="Hara Y"/>
            <person name="Yamaguchi K"/>
            <person name="Onimaru K"/>
            <person name="Kadota M"/>
            <person name="Koyanagi M"/>
            <person name="Keeley SD"/>
            <person name="Tatsumi K"/>
            <person name="Tanaka K"/>
            <person name="Motone F"/>
            <person name="Kageyama Y"/>
            <person name="Nozu R"/>
            <person name="Adachi N"/>
            <person name="Nishimura O"/>
            <person name="Nakagawa R"/>
            <person name="Tanegashima C"/>
            <person name="Kiyatake I"/>
            <person name="Matsumoto R"/>
            <person name="Murakumo K"/>
            <person name="Nishida K"/>
            <person name="Terakita A"/>
            <person name="Kuratani S"/>
            <person name="Sato K"/>
            <person name="Hyodo S Kuraku.S."/>
        </authorList>
    </citation>
    <scope>NUCLEOTIDE SEQUENCE [LARGE SCALE GENOMIC DNA]</scope>
</reference>
<evidence type="ECO:0000313" key="1">
    <source>
        <dbReference type="EMBL" id="GCB69045.1"/>
    </source>
</evidence>
<accession>A0A401P7E5</accession>
<dbReference type="OrthoDB" id="9942157at2759"/>
<proteinExistence type="predicted"/>
<protein>
    <submittedName>
        <fullName evidence="1">Uncharacterized protein</fullName>
    </submittedName>
</protein>
<evidence type="ECO:0000313" key="2">
    <source>
        <dbReference type="Proteomes" id="UP000288216"/>
    </source>
</evidence>
<dbReference type="Proteomes" id="UP000288216">
    <property type="component" value="Unassembled WGS sequence"/>
</dbReference>